<reference evidence="1 2" key="1">
    <citation type="journal article" date="2020" name="Phytopathology">
        <title>Genome Sequence Resources of Colletotrichum truncatum, C. plurivorum, C. musicola, and C. sojae: Four Species Pathogenic to Soybean (Glycine max).</title>
        <authorList>
            <person name="Rogerio F."/>
            <person name="Boufleur T.R."/>
            <person name="Ciampi-Guillardi M."/>
            <person name="Sukno S.A."/>
            <person name="Thon M.R."/>
            <person name="Massola Junior N.S."/>
            <person name="Baroncelli R."/>
        </authorList>
    </citation>
    <scope>NUCLEOTIDE SEQUENCE [LARGE SCALE GENOMIC DNA]</scope>
    <source>
        <strain evidence="1 2">CMES1059</strain>
    </source>
</reference>
<evidence type="ECO:0000313" key="1">
    <source>
        <dbReference type="EMBL" id="KAL0940886.1"/>
    </source>
</evidence>
<keyword evidence="2" id="KW-1185">Reference proteome</keyword>
<name>A0ACC3Z9Y9_COLTU</name>
<gene>
    <name evidence="1" type="ORF">CTRU02_203649</name>
</gene>
<sequence>MSKLGLGWTLLRFSHPLIRGRETTGWNPVAATGRLRKRERERERERGGGGGRLSKHTTSTTTANDSWASFFEATEVHSACFRRY</sequence>
<evidence type="ECO:0000313" key="2">
    <source>
        <dbReference type="Proteomes" id="UP000805649"/>
    </source>
</evidence>
<protein>
    <submittedName>
        <fullName evidence="1">Uncharacterized protein</fullName>
    </submittedName>
</protein>
<comment type="caution">
    <text evidence="1">The sequence shown here is derived from an EMBL/GenBank/DDBJ whole genome shotgun (WGS) entry which is preliminary data.</text>
</comment>
<organism evidence="1 2">
    <name type="scientific">Colletotrichum truncatum</name>
    <name type="common">Anthracnose fungus</name>
    <name type="synonym">Colletotrichum capsici</name>
    <dbReference type="NCBI Taxonomy" id="5467"/>
    <lineage>
        <taxon>Eukaryota</taxon>
        <taxon>Fungi</taxon>
        <taxon>Dikarya</taxon>
        <taxon>Ascomycota</taxon>
        <taxon>Pezizomycotina</taxon>
        <taxon>Sordariomycetes</taxon>
        <taxon>Hypocreomycetidae</taxon>
        <taxon>Glomerellales</taxon>
        <taxon>Glomerellaceae</taxon>
        <taxon>Colletotrichum</taxon>
        <taxon>Colletotrichum truncatum species complex</taxon>
    </lineage>
</organism>
<dbReference type="EMBL" id="VUJX02000002">
    <property type="protein sequence ID" value="KAL0940886.1"/>
    <property type="molecule type" value="Genomic_DNA"/>
</dbReference>
<accession>A0ACC3Z9Y9</accession>
<proteinExistence type="predicted"/>
<dbReference type="Proteomes" id="UP000805649">
    <property type="component" value="Unassembled WGS sequence"/>
</dbReference>